<evidence type="ECO:0000313" key="5">
    <source>
        <dbReference type="Proteomes" id="UP000574390"/>
    </source>
</evidence>
<feature type="transmembrane region" description="Helical" evidence="3">
    <location>
        <begin position="1094"/>
        <end position="1115"/>
    </location>
</feature>
<feature type="region of interest" description="Disordered" evidence="2">
    <location>
        <begin position="304"/>
        <end position="325"/>
    </location>
</feature>
<organism evidence="4 5">
    <name type="scientific">Perkinsus olseni</name>
    <name type="common">Perkinsus atlanticus</name>
    <dbReference type="NCBI Taxonomy" id="32597"/>
    <lineage>
        <taxon>Eukaryota</taxon>
        <taxon>Sar</taxon>
        <taxon>Alveolata</taxon>
        <taxon>Perkinsozoa</taxon>
        <taxon>Perkinsea</taxon>
        <taxon>Perkinsida</taxon>
        <taxon>Perkinsidae</taxon>
        <taxon>Perkinsus</taxon>
    </lineage>
</organism>
<evidence type="ECO:0000313" key="4">
    <source>
        <dbReference type="EMBL" id="KAF4726679.1"/>
    </source>
</evidence>
<reference evidence="4 5" key="1">
    <citation type="submission" date="2020-04" db="EMBL/GenBank/DDBJ databases">
        <title>Perkinsus olseni comparative genomics.</title>
        <authorList>
            <person name="Bogema D.R."/>
        </authorList>
    </citation>
    <scope>NUCLEOTIDE SEQUENCE [LARGE SCALE GENOMIC DNA]</scope>
    <source>
        <strain evidence="4">ATCC PRA-205</strain>
    </source>
</reference>
<dbReference type="InterPro" id="IPR011989">
    <property type="entry name" value="ARM-like"/>
</dbReference>
<gene>
    <name evidence="4" type="ORF">FOZ62_021463</name>
</gene>
<dbReference type="AlphaFoldDB" id="A0A7J6S161"/>
<feature type="coiled-coil region" evidence="1">
    <location>
        <begin position="764"/>
        <end position="791"/>
    </location>
</feature>
<name>A0A7J6S161_PEROL</name>
<dbReference type="InterPro" id="IPR016024">
    <property type="entry name" value="ARM-type_fold"/>
</dbReference>
<evidence type="ECO:0000256" key="1">
    <source>
        <dbReference type="SAM" id="Coils"/>
    </source>
</evidence>
<keyword evidence="1" id="KW-0175">Coiled coil</keyword>
<dbReference type="Gene3D" id="1.25.10.10">
    <property type="entry name" value="Leucine-rich Repeat Variant"/>
    <property type="match status" value="1"/>
</dbReference>
<keyword evidence="3" id="KW-0812">Transmembrane</keyword>
<comment type="caution">
    <text evidence="4">The sequence shown here is derived from an EMBL/GenBank/DDBJ whole genome shotgun (WGS) entry which is preliminary data.</text>
</comment>
<protein>
    <submittedName>
        <fullName evidence="4">Uncharacterized protein</fullName>
    </submittedName>
</protein>
<sequence>MDALLRTVDARVSVIDTQLALRDALDVLDRNGTNSPEGYKVFTKLFDTCRSGGPELVTALLADPDVMSSMLQNIVPRLQGIEDSEALQDCLSFLGLLVADSSAKADDDEEKRRRVDRLQNRCAERILNLSKGGSEIVALITKQDSDMYLLYAELRLIQSLHKRFPRVITSAVLEAPEVVAALVDLLKSCPAAFVRNECLSLVHNMVSAAADQAGGRPTVDAAEEQMQIFPMLAFQGKVLLPDSAVLEDPVASAGDVPVVALDTNLELLKHEKTRRFWRTGGRESAEWGLEVFRHALYPNHRQRRNSELPDEDLFPEQQQSDEDLKGIPDVGTFRTVWPTLKLSMEILQTYWGSSSSTAKRDEGQSEEKAYCIDLGIVEIIADQIDNYHLSDECRRDLLNILLTLLQSCGAATVERLTTSGSAAVPPLWKIAGLMVQSPPPSVSFRSSVSSFIEKATDLTQAVSSVIQNSLCASFSARVAGMSGTPDDDHYPDTGGVPAVPTPGAWVTSHLEGVAVVAADKDSAAADDLSQAAMHTNAWFSLQLLMNCVKGKNAQAQKMLSSSAVMPSSSGGGYQSLLSYLDKILLNLANSLAPPEHVDDDGEQGNDIAVWTKDPSSVVTTVIAILQTLLVFRVDADADDAISTEPIYLRVLQGLLKYRRAGGRVDINGLASLLLGTCLKPSCANSDLATSIIEEDVGVVETLRMRTSTRRDDEASKLRSLLEVQQREVARSKQEANDTLQVLAGMSEQLSELRDTDTASLLLRVEALQTANAALTDEVEALKEDNENLAKYLIAEREAASRLLAESSYLIKALAGCYRDENLRVQKLIARQQHGASPSPDDRAAAAEETSASRDLINLIVALKKVCPSALDILAAPIDRPISNRLPPNAKQAVGPRRSVFNLKPLARAVDSQATLHNITIGEYTGDATIIASVCQGVQDVPSMASNSDNATVGAIKLSNDETLRIGGWDNADWHLADPRGINESLGVRLTHQAGDRQYCRYDRNGWVLHQEFPCDATAGSVPHIVESQFYNNPEDGCSVYLLYAPTAAACPILNLSVLGEEIDPHQPRVLGGLLLFAIGIPLCMRGLRMAKPGAFFFAFLLSGIVAFELMAQLAFHDSNYYDWDDSGTMITPRPTHFSIPGPQVVVYRGSCHITPSWRPSS</sequence>
<keyword evidence="3" id="KW-1133">Transmembrane helix</keyword>
<dbReference type="SUPFAM" id="SSF48371">
    <property type="entry name" value="ARM repeat"/>
    <property type="match status" value="1"/>
</dbReference>
<proteinExistence type="predicted"/>
<keyword evidence="3" id="KW-0472">Membrane</keyword>
<accession>A0A7J6S161</accession>
<dbReference type="Proteomes" id="UP000574390">
    <property type="component" value="Unassembled WGS sequence"/>
</dbReference>
<dbReference type="EMBL" id="JABANM010018087">
    <property type="protein sequence ID" value="KAF4726679.1"/>
    <property type="molecule type" value="Genomic_DNA"/>
</dbReference>
<evidence type="ECO:0000256" key="2">
    <source>
        <dbReference type="SAM" id="MobiDB-lite"/>
    </source>
</evidence>
<feature type="transmembrane region" description="Helical" evidence="3">
    <location>
        <begin position="1069"/>
        <end position="1087"/>
    </location>
</feature>
<evidence type="ECO:0000256" key="3">
    <source>
        <dbReference type="SAM" id="Phobius"/>
    </source>
</evidence>